<feature type="compositionally biased region" description="Polar residues" evidence="1">
    <location>
        <begin position="126"/>
        <end position="135"/>
    </location>
</feature>
<name>G6YMB6_9HYPH</name>
<feature type="region of interest" description="Disordered" evidence="1">
    <location>
        <begin position="118"/>
        <end position="163"/>
    </location>
</feature>
<dbReference type="AlphaFoldDB" id="G6YMB6"/>
<accession>G6YMB6</accession>
<keyword evidence="3" id="KW-1185">Reference proteome</keyword>
<gene>
    <name evidence="2" type="ORF">MEA186_35819</name>
</gene>
<dbReference type="Proteomes" id="UP000002949">
    <property type="component" value="Unassembled WGS sequence"/>
</dbReference>
<dbReference type="EMBL" id="AGSN01000271">
    <property type="protein sequence ID" value="EHH02124.1"/>
    <property type="molecule type" value="Genomic_DNA"/>
</dbReference>
<proteinExistence type="predicted"/>
<organism evidence="2 3">
    <name type="scientific">Mesorhizobium amorphae CCNWGS0123</name>
    <dbReference type="NCBI Taxonomy" id="1082933"/>
    <lineage>
        <taxon>Bacteria</taxon>
        <taxon>Pseudomonadati</taxon>
        <taxon>Pseudomonadota</taxon>
        <taxon>Alphaproteobacteria</taxon>
        <taxon>Hyphomicrobiales</taxon>
        <taxon>Phyllobacteriaceae</taxon>
        <taxon>Mesorhizobium</taxon>
    </lineage>
</organism>
<sequence length="163" mass="17988">MYAETLDVATGNRIPQQLQRRAKQNRTTVAIIQIAVTWLKHEAVGGDALLQRNDLTGDRVVARLRLISRLEDFSTKVTAGLAGLDRTGMRQIIRTVVRRVEIDDAHIEIIFRVPPIDGSAGPKSPSKMTSSTQHCTDVPRADLGLQDPMAPPRAGLIRRNAHP</sequence>
<dbReference type="PATRIC" id="fig|1082933.3.peg.6943"/>
<dbReference type="OrthoDB" id="4500247at2"/>
<evidence type="ECO:0000313" key="3">
    <source>
        <dbReference type="Proteomes" id="UP000002949"/>
    </source>
</evidence>
<dbReference type="KEGG" id="mamo:A6B35_31310"/>
<evidence type="ECO:0000256" key="1">
    <source>
        <dbReference type="SAM" id="MobiDB-lite"/>
    </source>
</evidence>
<reference evidence="2 3" key="1">
    <citation type="journal article" date="2012" name="J. Bacteriol.">
        <title>Draft Genome Sequence of Plant Growth-Promoting Rhizobium Mesorhizobium amorphae, Isolated from Zinc-Lead Mine Tailings.</title>
        <authorList>
            <person name="Hao X."/>
            <person name="Lin Y."/>
            <person name="Johnstone L."/>
            <person name="Baltrus D.A."/>
            <person name="Miller S.J."/>
            <person name="Wei G."/>
            <person name="Rensing C."/>
        </authorList>
    </citation>
    <scope>NUCLEOTIDE SEQUENCE [LARGE SCALE GENOMIC DNA]</scope>
    <source>
        <strain evidence="2 3">CCNWGS0123</strain>
    </source>
</reference>
<evidence type="ECO:0000313" key="2">
    <source>
        <dbReference type="EMBL" id="EHH02124.1"/>
    </source>
</evidence>
<dbReference type="RefSeq" id="WP_006206950.1">
    <property type="nucleotide sequence ID" value="NZ_AGSN01000271.1"/>
</dbReference>
<protein>
    <submittedName>
        <fullName evidence="2">Uncharacterized protein</fullName>
    </submittedName>
</protein>